<reference evidence="1 2" key="1">
    <citation type="journal article" date="2019" name="Int. J. Syst. Evol. Microbiol.">
        <title>The Global Catalogue of Microorganisms (GCM) 10K type strain sequencing project: providing services to taxonomists for standard genome sequencing and annotation.</title>
        <authorList>
            <consortium name="The Broad Institute Genomics Platform"/>
            <consortium name="The Broad Institute Genome Sequencing Center for Infectious Disease"/>
            <person name="Wu L."/>
            <person name="Ma J."/>
        </authorList>
    </citation>
    <scope>NUCLEOTIDE SEQUENCE [LARGE SCALE GENOMIC DNA]</scope>
    <source>
        <strain evidence="1 2">CGMCC 1.12562</strain>
    </source>
</reference>
<sequence>MNEDSFNTDRPIKELGVRHVEGYFNLNSGRLEEVLIEVADTNPTEKVWWSVSYAVDLGEAKVGQFPEIRDPSKLAEVLTRSDLAVRKIDTIDTVVPWHEEFREQYRGMDLDDIEEQLPKFTKLEEESD</sequence>
<name>A0ABD5NBM9_9EURY</name>
<proteinExistence type="predicted"/>
<keyword evidence="2" id="KW-1185">Reference proteome</keyword>
<evidence type="ECO:0000313" key="2">
    <source>
        <dbReference type="Proteomes" id="UP001595660"/>
    </source>
</evidence>
<protein>
    <submittedName>
        <fullName evidence="1">Uncharacterized protein</fullName>
    </submittedName>
</protein>
<comment type="caution">
    <text evidence="1">The sequence shown here is derived from an EMBL/GenBank/DDBJ whole genome shotgun (WGS) entry which is preliminary data.</text>
</comment>
<dbReference type="GeneID" id="69117487"/>
<dbReference type="RefSeq" id="WP_232572252.1">
    <property type="nucleotide sequence ID" value="NZ_CP089466.1"/>
</dbReference>
<gene>
    <name evidence="1" type="ORF">ACFOKC_02565</name>
</gene>
<dbReference type="AlphaFoldDB" id="A0ABD5NBM9"/>
<dbReference type="Proteomes" id="UP001595660">
    <property type="component" value="Unassembled WGS sequence"/>
</dbReference>
<evidence type="ECO:0000313" key="1">
    <source>
        <dbReference type="EMBL" id="MFC3476600.1"/>
    </source>
</evidence>
<dbReference type="EMBL" id="JBHRWN010000002">
    <property type="protein sequence ID" value="MFC3476600.1"/>
    <property type="molecule type" value="Genomic_DNA"/>
</dbReference>
<accession>A0ABD5NBM9</accession>
<organism evidence="1 2">
    <name type="scientific">Halobacterium litoreum</name>
    <dbReference type="NCBI Taxonomy" id="2039234"/>
    <lineage>
        <taxon>Archaea</taxon>
        <taxon>Methanobacteriati</taxon>
        <taxon>Methanobacteriota</taxon>
        <taxon>Stenosarchaea group</taxon>
        <taxon>Halobacteria</taxon>
        <taxon>Halobacteriales</taxon>
        <taxon>Halobacteriaceae</taxon>
        <taxon>Halobacterium</taxon>
    </lineage>
</organism>